<feature type="domain" description="Peptidase M16 N-terminal" evidence="2">
    <location>
        <begin position="12"/>
        <end position="159"/>
    </location>
</feature>
<dbReference type="InterPro" id="IPR050361">
    <property type="entry name" value="MPP/UQCRC_Complex"/>
</dbReference>
<organism evidence="3">
    <name type="scientific">marine sediment metagenome</name>
    <dbReference type="NCBI Taxonomy" id="412755"/>
    <lineage>
        <taxon>unclassified sequences</taxon>
        <taxon>metagenomes</taxon>
        <taxon>ecological metagenomes</taxon>
    </lineage>
</organism>
<reference evidence="3" key="1">
    <citation type="journal article" date="2014" name="Front. Microbiol.">
        <title>High frequency of phylogenetically diverse reductive dehalogenase-homologous genes in deep subseafloor sedimentary metagenomes.</title>
        <authorList>
            <person name="Kawai M."/>
            <person name="Futagami T."/>
            <person name="Toyoda A."/>
            <person name="Takaki Y."/>
            <person name="Nishi S."/>
            <person name="Hori S."/>
            <person name="Arai W."/>
            <person name="Tsubouchi T."/>
            <person name="Morono Y."/>
            <person name="Uchiyama I."/>
            <person name="Ito T."/>
            <person name="Fujiyama A."/>
            <person name="Inagaki F."/>
            <person name="Takami H."/>
        </authorList>
    </citation>
    <scope>NUCLEOTIDE SEQUENCE</scope>
    <source>
        <strain evidence="3">Expedition CK06-06</strain>
    </source>
</reference>
<dbReference type="InterPro" id="IPR001431">
    <property type="entry name" value="Pept_M16_Zn_BS"/>
</dbReference>
<dbReference type="Gene3D" id="3.30.830.10">
    <property type="entry name" value="Metalloenzyme, LuxS/M16 peptidase-like"/>
    <property type="match status" value="1"/>
</dbReference>
<evidence type="ECO:0000259" key="2">
    <source>
        <dbReference type="Pfam" id="PF00675"/>
    </source>
</evidence>
<sequence length="218" mass="24003">MHQKTTLDNGLRVITAAMPHTHSVSICIFIGAGSRYETDTQAGASHFIEHLCFRGTPKRTTAREISEAIEGVGGIINAGTDKELTVYWCKVAQPHFPLTLDVLADILLNSRFDPTDIERERQVIIEEINMGKDSPSQLVNMLIDELLWPGHPLGRDIAGSKESVAAITREMMLGYLSRQYLPSNTVVSIAGALQHREIVTTVGQALGNWADLKPRPGY</sequence>
<dbReference type="PANTHER" id="PTHR11851:SF49">
    <property type="entry name" value="MITOCHONDRIAL-PROCESSING PEPTIDASE SUBUNIT ALPHA"/>
    <property type="match status" value="1"/>
</dbReference>
<comment type="caution">
    <text evidence="3">The sequence shown here is derived from an EMBL/GenBank/DDBJ whole genome shotgun (WGS) entry which is preliminary data.</text>
</comment>
<evidence type="ECO:0000256" key="1">
    <source>
        <dbReference type="ARBA" id="ARBA00007261"/>
    </source>
</evidence>
<protein>
    <recommendedName>
        <fullName evidence="2">Peptidase M16 N-terminal domain-containing protein</fullName>
    </recommendedName>
</protein>
<gene>
    <name evidence="3" type="ORF">S01H4_23070</name>
</gene>
<dbReference type="AlphaFoldDB" id="X1B235"/>
<dbReference type="GO" id="GO:0046872">
    <property type="term" value="F:metal ion binding"/>
    <property type="evidence" value="ECO:0007669"/>
    <property type="project" value="InterPro"/>
</dbReference>
<name>X1B235_9ZZZZ</name>
<dbReference type="EMBL" id="BART01010657">
    <property type="protein sequence ID" value="GAG89839.1"/>
    <property type="molecule type" value="Genomic_DNA"/>
</dbReference>
<comment type="similarity">
    <text evidence="1">Belongs to the peptidase M16 family.</text>
</comment>
<dbReference type="PROSITE" id="PS00143">
    <property type="entry name" value="INSULINASE"/>
    <property type="match status" value="1"/>
</dbReference>
<evidence type="ECO:0000313" key="3">
    <source>
        <dbReference type="EMBL" id="GAG89839.1"/>
    </source>
</evidence>
<feature type="non-terminal residue" evidence="3">
    <location>
        <position position="218"/>
    </location>
</feature>
<dbReference type="SUPFAM" id="SSF63411">
    <property type="entry name" value="LuxS/MPP-like metallohydrolase"/>
    <property type="match status" value="1"/>
</dbReference>
<dbReference type="PANTHER" id="PTHR11851">
    <property type="entry name" value="METALLOPROTEASE"/>
    <property type="match status" value="1"/>
</dbReference>
<dbReference type="InterPro" id="IPR011249">
    <property type="entry name" value="Metalloenz_LuxS/M16"/>
</dbReference>
<accession>X1B235</accession>
<proteinExistence type="inferred from homology"/>
<dbReference type="Pfam" id="PF00675">
    <property type="entry name" value="Peptidase_M16"/>
    <property type="match status" value="1"/>
</dbReference>
<dbReference type="InterPro" id="IPR011765">
    <property type="entry name" value="Pept_M16_N"/>
</dbReference>
<dbReference type="GO" id="GO:0006508">
    <property type="term" value="P:proteolysis"/>
    <property type="evidence" value="ECO:0007669"/>
    <property type="project" value="InterPro"/>
</dbReference>
<dbReference type="GO" id="GO:0004222">
    <property type="term" value="F:metalloendopeptidase activity"/>
    <property type="evidence" value="ECO:0007669"/>
    <property type="project" value="InterPro"/>
</dbReference>